<proteinExistence type="inferred from homology"/>
<evidence type="ECO:0000313" key="7">
    <source>
        <dbReference type="Proteomes" id="UP000230088"/>
    </source>
</evidence>
<keyword evidence="2" id="KW-0131">Cell cycle</keyword>
<comment type="similarity">
    <text evidence="1">Belongs to the MurCDEF family. MurE subfamily.</text>
</comment>
<reference evidence="7" key="1">
    <citation type="submission" date="2017-09" db="EMBL/GenBank/DDBJ databases">
        <title>Depth-based differentiation of microbial function through sediment-hosted aquifers and enrichment of novel symbionts in the deep terrestrial subsurface.</title>
        <authorList>
            <person name="Probst A.J."/>
            <person name="Ladd B."/>
            <person name="Jarett J.K."/>
            <person name="Geller-Mcgrath D.E."/>
            <person name="Sieber C.M.K."/>
            <person name="Emerson J.B."/>
            <person name="Anantharaman K."/>
            <person name="Thomas B.C."/>
            <person name="Malmstrom R."/>
            <person name="Stieglmeier M."/>
            <person name="Klingl A."/>
            <person name="Woyke T."/>
            <person name="Ryan C.M."/>
            <person name="Banfield J.F."/>
        </authorList>
    </citation>
    <scope>NUCLEOTIDE SEQUENCE [LARGE SCALE GENOMIC DNA]</scope>
</reference>
<keyword evidence="3" id="KW-0472">Membrane</keyword>
<dbReference type="Proteomes" id="UP000230088">
    <property type="component" value="Unassembled WGS sequence"/>
</dbReference>
<name>A0A2H0YM04_9BACT</name>
<organism evidence="6 7">
    <name type="scientific">Candidatus Nealsonbacteria bacterium CG08_land_8_20_14_0_20_38_20</name>
    <dbReference type="NCBI Taxonomy" id="1974705"/>
    <lineage>
        <taxon>Bacteria</taxon>
        <taxon>Candidatus Nealsoniibacteriota</taxon>
    </lineage>
</organism>
<dbReference type="GO" id="GO:0008360">
    <property type="term" value="P:regulation of cell shape"/>
    <property type="evidence" value="ECO:0007669"/>
    <property type="project" value="UniProtKB-KW"/>
</dbReference>
<comment type="caution">
    <text evidence="6">The sequence shown here is derived from an EMBL/GenBank/DDBJ whole genome shotgun (WGS) entry which is preliminary data.</text>
</comment>
<comment type="pathway">
    <text evidence="2">Cell wall biogenesis; peptidoglycan biosynthesis.</text>
</comment>
<feature type="domain" description="Mur ligase central" evidence="5">
    <location>
        <begin position="43"/>
        <end position="255"/>
    </location>
</feature>
<evidence type="ECO:0000259" key="5">
    <source>
        <dbReference type="Pfam" id="PF08245"/>
    </source>
</evidence>
<evidence type="ECO:0000256" key="3">
    <source>
        <dbReference type="SAM" id="Phobius"/>
    </source>
</evidence>
<dbReference type="InterPro" id="IPR036615">
    <property type="entry name" value="Mur_ligase_C_dom_sf"/>
</dbReference>
<dbReference type="SUPFAM" id="SSF53623">
    <property type="entry name" value="MurD-like peptide ligases, catalytic domain"/>
    <property type="match status" value="1"/>
</dbReference>
<comment type="subcellular location">
    <subcellularLocation>
        <location evidence="2">Cytoplasm</location>
    </subcellularLocation>
</comment>
<dbReference type="Pfam" id="PF08245">
    <property type="entry name" value="Mur_ligase_M"/>
    <property type="match status" value="1"/>
</dbReference>
<keyword evidence="2" id="KW-0573">Peptidoglycan synthesis</keyword>
<keyword evidence="2" id="KW-0132">Cell division</keyword>
<dbReference type="AlphaFoldDB" id="A0A2H0YM04"/>
<feature type="domain" description="Mur ligase C-terminal" evidence="4">
    <location>
        <begin position="278"/>
        <end position="382"/>
    </location>
</feature>
<dbReference type="GO" id="GO:0005524">
    <property type="term" value="F:ATP binding"/>
    <property type="evidence" value="ECO:0007669"/>
    <property type="project" value="InterPro"/>
</dbReference>
<dbReference type="GO" id="GO:0016881">
    <property type="term" value="F:acid-amino acid ligase activity"/>
    <property type="evidence" value="ECO:0007669"/>
    <property type="project" value="InterPro"/>
</dbReference>
<keyword evidence="3" id="KW-0812">Transmembrane</keyword>
<dbReference type="GO" id="GO:0071555">
    <property type="term" value="P:cell wall organization"/>
    <property type="evidence" value="ECO:0007669"/>
    <property type="project" value="UniProtKB-KW"/>
</dbReference>
<dbReference type="Gene3D" id="3.40.1190.10">
    <property type="entry name" value="Mur-like, catalytic domain"/>
    <property type="match status" value="1"/>
</dbReference>
<dbReference type="GO" id="GO:0051301">
    <property type="term" value="P:cell division"/>
    <property type="evidence" value="ECO:0007669"/>
    <property type="project" value="UniProtKB-KW"/>
</dbReference>
<dbReference type="InterPro" id="IPR013221">
    <property type="entry name" value="Mur_ligase_cen"/>
</dbReference>
<dbReference type="CDD" id="cd01983">
    <property type="entry name" value="SIMIBI"/>
    <property type="match status" value="1"/>
</dbReference>
<dbReference type="Gene3D" id="3.90.190.20">
    <property type="entry name" value="Mur ligase, C-terminal domain"/>
    <property type="match status" value="1"/>
</dbReference>
<evidence type="ECO:0000313" key="6">
    <source>
        <dbReference type="EMBL" id="PIS39456.1"/>
    </source>
</evidence>
<keyword evidence="2" id="KW-0133">Cell shape</keyword>
<dbReference type="NCBIfam" id="TIGR01085">
    <property type="entry name" value="murE"/>
    <property type="match status" value="1"/>
</dbReference>
<keyword evidence="2" id="KW-0961">Cell wall biogenesis/degradation</keyword>
<gene>
    <name evidence="6" type="ORF">COT33_01930</name>
</gene>
<sequence length="388" mass="43957">MGFKNLLKKLAPSFLITWYHFLMAFLGAILYQFPSRKLKVIGVTGTNGKTTVVEMITKILEEADYKVAVLNSIKFKIGKKELPNELRMTMPGRFFIQRFLRQAADTGCKYAVLEVTSEGIKQYRHKFIDFEAAVLTNLTPEHIEAHKGFENYKKAKGKLFEAAKNIHIINLDDENAVYFLKIPSKQKLCYSINSHLKIESLKIDWKLKIENWKFIKAADIQTTPQGISFVVENIPFNLHLLGGFNVYNALAAISVGISQGIDSKICKSAVERIEGIPGRMELVISEPFKVFVDYAFTPNALQKVYETLSGIFNFQFSISKQIPNSKFKKPKLICVLGACGGGRDKWKRPVLGEIAAKYCDEIIVTNEDPYDENPDQILENIEKGILKI</sequence>
<protein>
    <recommendedName>
        <fullName evidence="8">UDP-N-acetylmuramoyl-L-alanyl-D-glutamate--2, 6-diaminopimelate ligase</fullName>
    </recommendedName>
</protein>
<dbReference type="InterPro" id="IPR005761">
    <property type="entry name" value="UDP-N-AcMur-Glu-dNH2Pim_ligase"/>
</dbReference>
<dbReference type="GO" id="GO:0009252">
    <property type="term" value="P:peptidoglycan biosynthetic process"/>
    <property type="evidence" value="ECO:0007669"/>
    <property type="project" value="UniProtKB-UniPathway"/>
</dbReference>
<evidence type="ECO:0000256" key="1">
    <source>
        <dbReference type="ARBA" id="ARBA00005898"/>
    </source>
</evidence>
<accession>A0A2H0YM04</accession>
<feature type="transmembrane region" description="Helical" evidence="3">
    <location>
        <begin position="12"/>
        <end position="31"/>
    </location>
</feature>
<dbReference type="InterPro" id="IPR004101">
    <property type="entry name" value="Mur_ligase_C"/>
</dbReference>
<evidence type="ECO:0008006" key="8">
    <source>
        <dbReference type="Google" id="ProtNLM"/>
    </source>
</evidence>
<dbReference type="GO" id="GO:0005737">
    <property type="term" value="C:cytoplasm"/>
    <property type="evidence" value="ECO:0007669"/>
    <property type="project" value="UniProtKB-SubCell"/>
</dbReference>
<dbReference type="InterPro" id="IPR036565">
    <property type="entry name" value="Mur-like_cat_sf"/>
</dbReference>
<dbReference type="PANTHER" id="PTHR23135">
    <property type="entry name" value="MUR LIGASE FAMILY MEMBER"/>
    <property type="match status" value="1"/>
</dbReference>
<dbReference type="EMBL" id="PEYD01000037">
    <property type="protein sequence ID" value="PIS39456.1"/>
    <property type="molecule type" value="Genomic_DNA"/>
</dbReference>
<feature type="non-terminal residue" evidence="6">
    <location>
        <position position="388"/>
    </location>
</feature>
<dbReference type="UniPathway" id="UPA00219"/>
<dbReference type="SUPFAM" id="SSF53244">
    <property type="entry name" value="MurD-like peptide ligases, peptide-binding domain"/>
    <property type="match status" value="1"/>
</dbReference>
<dbReference type="Pfam" id="PF02875">
    <property type="entry name" value="Mur_ligase_C"/>
    <property type="match status" value="1"/>
</dbReference>
<keyword evidence="3" id="KW-1133">Transmembrane helix</keyword>
<evidence type="ECO:0000259" key="4">
    <source>
        <dbReference type="Pfam" id="PF02875"/>
    </source>
</evidence>
<evidence type="ECO:0000256" key="2">
    <source>
        <dbReference type="RuleBase" id="RU004135"/>
    </source>
</evidence>
<dbReference type="PANTHER" id="PTHR23135:SF4">
    <property type="entry name" value="UDP-N-ACETYLMURAMOYL-L-ALANYL-D-GLUTAMATE--2,6-DIAMINOPIMELATE LIGASE MURE HOMOLOG, CHLOROPLASTIC"/>
    <property type="match status" value="1"/>
</dbReference>